<protein>
    <recommendedName>
        <fullName evidence="3">histidinol dehydrogenase</fullName>
        <ecNumber evidence="3">1.1.1.23</ecNumber>
    </recommendedName>
</protein>
<dbReference type="CDD" id="cd06572">
    <property type="entry name" value="Histidinol_dh"/>
    <property type="match status" value="1"/>
</dbReference>
<dbReference type="OrthoDB" id="10050401at2759"/>
<name>A0A7R8ZWW1_9CRUS</name>
<keyword evidence="7" id="KW-0560">Oxidoreductase</keyword>
<reference evidence="12" key="1">
    <citation type="submission" date="2020-11" db="EMBL/GenBank/DDBJ databases">
        <authorList>
            <person name="Tran Van P."/>
        </authorList>
    </citation>
    <scope>NUCLEOTIDE SEQUENCE</scope>
</reference>
<comment type="similarity">
    <text evidence="11">Belongs to the histidinol dehydrogenase family.</text>
</comment>
<proteinExistence type="inferred from homology"/>
<evidence type="ECO:0000256" key="6">
    <source>
        <dbReference type="ARBA" id="ARBA00022833"/>
    </source>
</evidence>
<dbReference type="NCBIfam" id="TIGR00069">
    <property type="entry name" value="hisD"/>
    <property type="match status" value="1"/>
</dbReference>
<keyword evidence="9" id="KW-0368">Histidine biosynthesis</keyword>
<dbReference type="AlphaFoldDB" id="A0A7R8ZWW1"/>
<dbReference type="InterPro" id="IPR012131">
    <property type="entry name" value="Hstdl_DH"/>
</dbReference>
<comment type="catalytic activity">
    <reaction evidence="10">
        <text>L-histidinol + 2 NAD(+) + H2O = L-histidine + 2 NADH + 3 H(+)</text>
        <dbReference type="Rhea" id="RHEA:20641"/>
        <dbReference type="ChEBI" id="CHEBI:15377"/>
        <dbReference type="ChEBI" id="CHEBI:15378"/>
        <dbReference type="ChEBI" id="CHEBI:57540"/>
        <dbReference type="ChEBI" id="CHEBI:57595"/>
        <dbReference type="ChEBI" id="CHEBI:57699"/>
        <dbReference type="ChEBI" id="CHEBI:57945"/>
        <dbReference type="EC" id="1.1.1.23"/>
    </reaction>
</comment>
<keyword evidence="5" id="KW-0479">Metal-binding</keyword>
<dbReference type="EC" id="1.1.1.23" evidence="3"/>
<evidence type="ECO:0000256" key="5">
    <source>
        <dbReference type="ARBA" id="ARBA00022723"/>
    </source>
</evidence>
<evidence type="ECO:0000256" key="8">
    <source>
        <dbReference type="ARBA" id="ARBA00023027"/>
    </source>
</evidence>
<dbReference type="Gene3D" id="3.40.50.1980">
    <property type="entry name" value="Nitrogenase molybdenum iron protein domain"/>
    <property type="match status" value="2"/>
</dbReference>
<keyword evidence="6" id="KW-0862">Zinc</keyword>
<evidence type="ECO:0000256" key="7">
    <source>
        <dbReference type="ARBA" id="ARBA00023002"/>
    </source>
</evidence>
<evidence type="ECO:0000256" key="2">
    <source>
        <dbReference type="ARBA" id="ARBA00004940"/>
    </source>
</evidence>
<evidence type="ECO:0000256" key="3">
    <source>
        <dbReference type="ARBA" id="ARBA00012965"/>
    </source>
</evidence>
<dbReference type="Gene3D" id="1.20.5.1300">
    <property type="match status" value="1"/>
</dbReference>
<dbReference type="GO" id="GO:0004399">
    <property type="term" value="F:histidinol dehydrogenase activity"/>
    <property type="evidence" value="ECO:0007669"/>
    <property type="project" value="UniProtKB-EC"/>
</dbReference>
<accession>A0A7R8ZWW1</accession>
<sequence length="353" mass="38088">MQGFTHRSLQETLKLIERPASDIHALLPLVQEVFQSIEKEGDKALLGYIEKFEKASINLNNLKVGLNEIEAARTQLDDGLVESIDLAYNNIRAFHDLQKSANYELETMPGVLCKRRAQAIDSVGLYIPGGSAPLFSTVLMLGIPAQIAGCRSVVICSPANEQGNLHPAILYAAQKCGIDQLYKIGGSQAIAAMSLGTPSVTKVHKIFGPGNAFVTAAKQYASLLGTAIDMPAGPSEALEISNCYAPEHLIVHCEDTSYFEERVKNCGSVFLGAYSPESAGDYASGTNHTLPTQGYAMQFSGVSVDSYRRYTTYQEISAAGLNKLGPHIIKLAEAEGLDAHALAVRLRLEDKVK</sequence>
<organism evidence="12">
    <name type="scientific">Cyprideis torosa</name>
    <dbReference type="NCBI Taxonomy" id="163714"/>
    <lineage>
        <taxon>Eukaryota</taxon>
        <taxon>Metazoa</taxon>
        <taxon>Ecdysozoa</taxon>
        <taxon>Arthropoda</taxon>
        <taxon>Crustacea</taxon>
        <taxon>Oligostraca</taxon>
        <taxon>Ostracoda</taxon>
        <taxon>Podocopa</taxon>
        <taxon>Podocopida</taxon>
        <taxon>Cytherocopina</taxon>
        <taxon>Cytheroidea</taxon>
        <taxon>Cytherideidae</taxon>
        <taxon>Cyprideis</taxon>
    </lineage>
</organism>
<gene>
    <name evidence="12" type="ORF">CTOB1V02_LOCUS12777</name>
</gene>
<dbReference type="GO" id="GO:0046872">
    <property type="term" value="F:metal ion binding"/>
    <property type="evidence" value="ECO:0007669"/>
    <property type="project" value="UniProtKB-KW"/>
</dbReference>
<dbReference type="EMBL" id="OB670614">
    <property type="protein sequence ID" value="CAD7234961.1"/>
    <property type="molecule type" value="Genomic_DNA"/>
</dbReference>
<keyword evidence="4" id="KW-0028">Amino-acid biosynthesis</keyword>
<evidence type="ECO:0000256" key="9">
    <source>
        <dbReference type="ARBA" id="ARBA00023102"/>
    </source>
</evidence>
<dbReference type="GO" id="GO:0005829">
    <property type="term" value="C:cytosol"/>
    <property type="evidence" value="ECO:0007669"/>
    <property type="project" value="TreeGrafter"/>
</dbReference>
<evidence type="ECO:0000256" key="11">
    <source>
        <dbReference type="RuleBase" id="RU004175"/>
    </source>
</evidence>
<dbReference type="Pfam" id="PF00815">
    <property type="entry name" value="Histidinol_dh"/>
    <property type="match status" value="1"/>
</dbReference>
<dbReference type="PANTHER" id="PTHR21256:SF2">
    <property type="entry name" value="HISTIDINE BIOSYNTHESIS TRIFUNCTIONAL PROTEIN"/>
    <property type="match status" value="1"/>
</dbReference>
<evidence type="ECO:0000256" key="10">
    <source>
        <dbReference type="ARBA" id="ARBA00049489"/>
    </source>
</evidence>
<dbReference type="InterPro" id="IPR016161">
    <property type="entry name" value="Ald_DH/histidinol_DH"/>
</dbReference>
<dbReference type="FunFam" id="3.40.50.1980:FF:000001">
    <property type="entry name" value="Histidinol dehydrogenase"/>
    <property type="match status" value="1"/>
</dbReference>
<evidence type="ECO:0000256" key="1">
    <source>
        <dbReference type="ARBA" id="ARBA00001947"/>
    </source>
</evidence>
<evidence type="ECO:0000313" key="12">
    <source>
        <dbReference type="EMBL" id="CAD7234961.1"/>
    </source>
</evidence>
<keyword evidence="8" id="KW-0520">NAD</keyword>
<comment type="pathway">
    <text evidence="2">Amino-acid biosynthesis; L-histidine biosynthesis; L-histidine from 5-phospho-alpha-D-ribose 1-diphosphate: step 9/9.</text>
</comment>
<evidence type="ECO:0000256" key="4">
    <source>
        <dbReference type="ARBA" id="ARBA00022605"/>
    </source>
</evidence>
<dbReference type="PANTHER" id="PTHR21256">
    <property type="entry name" value="HISTIDINOL DEHYDROGENASE HDH"/>
    <property type="match status" value="1"/>
</dbReference>
<dbReference type="SUPFAM" id="SSF53720">
    <property type="entry name" value="ALDH-like"/>
    <property type="match status" value="2"/>
</dbReference>
<dbReference type="FunFam" id="1.20.5.1300:FF:000002">
    <property type="entry name" value="Histidinol dehydrogenase, chloroplastic"/>
    <property type="match status" value="1"/>
</dbReference>
<dbReference type="GO" id="GO:0051287">
    <property type="term" value="F:NAD binding"/>
    <property type="evidence" value="ECO:0007669"/>
    <property type="project" value="InterPro"/>
</dbReference>
<comment type="cofactor">
    <cofactor evidence="1">
        <name>Zn(2+)</name>
        <dbReference type="ChEBI" id="CHEBI:29105"/>
    </cofactor>
</comment>
<dbReference type="GO" id="GO:0000105">
    <property type="term" value="P:L-histidine biosynthetic process"/>
    <property type="evidence" value="ECO:0007669"/>
    <property type="project" value="UniProtKB-KW"/>
</dbReference>
<dbReference type="PRINTS" id="PR00083">
    <property type="entry name" value="HOLDHDRGNASE"/>
</dbReference>